<dbReference type="PROSITE" id="PS51898">
    <property type="entry name" value="TYR_RECOMBINASE"/>
    <property type="match status" value="1"/>
</dbReference>
<reference evidence="3 4" key="1">
    <citation type="submission" date="2019-12" db="EMBL/GenBank/DDBJ databases">
        <title>Sporaefaciens musculi gen. nov., sp. nov., a novel bacterium isolated from the caecum of an obese mouse.</title>
        <authorList>
            <person name="Rasmussen T.S."/>
            <person name="Streidl T."/>
            <person name="Hitch T.C.A."/>
            <person name="Wortmann E."/>
            <person name="Deptula P."/>
            <person name="Hansen M."/>
            <person name="Nielsen D.S."/>
            <person name="Clavel T."/>
            <person name="Vogensen F.K."/>
        </authorList>
    </citation>
    <scope>NUCLEOTIDE SEQUENCE [LARGE SCALE GENOMIC DNA]</scope>
    <source>
        <strain evidence="3 4">WCA-9-b2</strain>
    </source>
</reference>
<evidence type="ECO:0000313" key="3">
    <source>
        <dbReference type="EMBL" id="MXP74497.1"/>
    </source>
</evidence>
<organism evidence="3 4">
    <name type="scientific">Sporofaciens musculi</name>
    <dbReference type="NCBI Taxonomy" id="2681861"/>
    <lineage>
        <taxon>Bacteria</taxon>
        <taxon>Bacillati</taxon>
        <taxon>Bacillota</taxon>
        <taxon>Clostridia</taxon>
        <taxon>Lachnospirales</taxon>
        <taxon>Lachnospiraceae</taxon>
        <taxon>Sporofaciens</taxon>
    </lineage>
</organism>
<dbReference type="Proteomes" id="UP000460412">
    <property type="component" value="Unassembled WGS sequence"/>
</dbReference>
<dbReference type="Gene3D" id="1.10.443.10">
    <property type="entry name" value="Intergrase catalytic core"/>
    <property type="match status" value="1"/>
</dbReference>
<dbReference type="PANTHER" id="PTHR30349">
    <property type="entry name" value="PHAGE INTEGRASE-RELATED"/>
    <property type="match status" value="1"/>
</dbReference>
<sequence length="163" mass="18254">MVALNTGFRSGDIIGMKLSDIDWKNRSIRIFQQKTGAEHHHPMDNKTGNAIYRYLKDARRRDTGSDRLFLSLKAPYGPASRSACRNAMERAGISAGKVHMFRRTFGSAILNSGATLTETAEMLGHSDTKSVHKYTSLDTERMRLCPLSLSETGLSMDERYGHE</sequence>
<gene>
    <name evidence="3" type="ORF">GN277_03485</name>
</gene>
<dbReference type="Pfam" id="PF00589">
    <property type="entry name" value="Phage_integrase"/>
    <property type="match status" value="1"/>
</dbReference>
<dbReference type="InterPro" id="IPR013762">
    <property type="entry name" value="Integrase-like_cat_sf"/>
</dbReference>
<accession>A0A7X3MDV0</accession>
<evidence type="ECO:0000256" key="1">
    <source>
        <dbReference type="ARBA" id="ARBA00023172"/>
    </source>
</evidence>
<evidence type="ECO:0000259" key="2">
    <source>
        <dbReference type="PROSITE" id="PS51898"/>
    </source>
</evidence>
<proteinExistence type="predicted"/>
<dbReference type="RefSeq" id="WP_159749818.1">
    <property type="nucleotide sequence ID" value="NZ_WUQX01000001.1"/>
</dbReference>
<dbReference type="AlphaFoldDB" id="A0A7X3MDV0"/>
<feature type="domain" description="Tyr recombinase" evidence="2">
    <location>
        <begin position="1"/>
        <end position="147"/>
    </location>
</feature>
<comment type="caution">
    <text evidence="3">The sequence shown here is derived from an EMBL/GenBank/DDBJ whole genome shotgun (WGS) entry which is preliminary data.</text>
</comment>
<dbReference type="InterPro" id="IPR011010">
    <property type="entry name" value="DNA_brk_join_enz"/>
</dbReference>
<dbReference type="GO" id="GO:0015074">
    <property type="term" value="P:DNA integration"/>
    <property type="evidence" value="ECO:0007669"/>
    <property type="project" value="InterPro"/>
</dbReference>
<dbReference type="InterPro" id="IPR002104">
    <property type="entry name" value="Integrase_catalytic"/>
</dbReference>
<dbReference type="GO" id="GO:0006310">
    <property type="term" value="P:DNA recombination"/>
    <property type="evidence" value="ECO:0007669"/>
    <property type="project" value="UniProtKB-KW"/>
</dbReference>
<dbReference type="SUPFAM" id="SSF56349">
    <property type="entry name" value="DNA breaking-rejoining enzymes"/>
    <property type="match status" value="1"/>
</dbReference>
<keyword evidence="4" id="KW-1185">Reference proteome</keyword>
<dbReference type="EMBL" id="WUQX01000001">
    <property type="protein sequence ID" value="MXP74497.1"/>
    <property type="molecule type" value="Genomic_DNA"/>
</dbReference>
<dbReference type="GO" id="GO:0003677">
    <property type="term" value="F:DNA binding"/>
    <property type="evidence" value="ECO:0007669"/>
    <property type="project" value="InterPro"/>
</dbReference>
<evidence type="ECO:0000313" key="4">
    <source>
        <dbReference type="Proteomes" id="UP000460412"/>
    </source>
</evidence>
<name>A0A7X3MDV0_9FIRM</name>
<protein>
    <submittedName>
        <fullName evidence="3">Tyrosine-type recombinase/integrase</fullName>
    </submittedName>
</protein>
<dbReference type="PANTHER" id="PTHR30349:SF90">
    <property type="entry name" value="TYROSINE RECOMBINASE XERD"/>
    <property type="match status" value="1"/>
</dbReference>
<dbReference type="InterPro" id="IPR050090">
    <property type="entry name" value="Tyrosine_recombinase_XerCD"/>
</dbReference>
<keyword evidence="1" id="KW-0233">DNA recombination</keyword>